<reference evidence="1 2" key="1">
    <citation type="journal article" date="2020" name="Nat. Food">
        <title>A phased Vanilla planifolia genome enables genetic improvement of flavour and production.</title>
        <authorList>
            <person name="Hasing T."/>
            <person name="Tang H."/>
            <person name="Brym M."/>
            <person name="Khazi F."/>
            <person name="Huang T."/>
            <person name="Chambers A.H."/>
        </authorList>
    </citation>
    <scope>NUCLEOTIDE SEQUENCE [LARGE SCALE GENOMIC DNA]</scope>
    <source>
        <tissue evidence="1">Leaf</tissue>
    </source>
</reference>
<organism evidence="1 2">
    <name type="scientific">Vanilla planifolia</name>
    <name type="common">Vanilla</name>
    <dbReference type="NCBI Taxonomy" id="51239"/>
    <lineage>
        <taxon>Eukaryota</taxon>
        <taxon>Viridiplantae</taxon>
        <taxon>Streptophyta</taxon>
        <taxon>Embryophyta</taxon>
        <taxon>Tracheophyta</taxon>
        <taxon>Spermatophyta</taxon>
        <taxon>Magnoliopsida</taxon>
        <taxon>Liliopsida</taxon>
        <taxon>Asparagales</taxon>
        <taxon>Orchidaceae</taxon>
        <taxon>Vanilloideae</taxon>
        <taxon>Vanilleae</taxon>
        <taxon>Vanilla</taxon>
    </lineage>
</organism>
<name>A0A835QKF7_VANPL</name>
<proteinExistence type="predicted"/>
<dbReference type="Proteomes" id="UP000639772">
    <property type="component" value="Unassembled WGS sequence"/>
</dbReference>
<dbReference type="AlphaFoldDB" id="A0A835QKF7"/>
<dbReference type="EMBL" id="JADCNM010000008">
    <property type="protein sequence ID" value="KAG0472065.1"/>
    <property type="molecule type" value="Genomic_DNA"/>
</dbReference>
<sequence length="113" mass="12837">MMTIAFPMHKSFSRHMVKRNGMKVYVNEKEFVMKSYCDASLIFLPQIINTTKQSKAGLFVSQNIGWTMLEIAKKKKKKLVHEALAFPFDGLIIANKLALCLSNCLILILTLSL</sequence>
<accession>A0A835QKF7</accession>
<protein>
    <submittedName>
        <fullName evidence="1">Uncharacterized protein</fullName>
    </submittedName>
</protein>
<evidence type="ECO:0000313" key="2">
    <source>
        <dbReference type="Proteomes" id="UP000639772"/>
    </source>
</evidence>
<gene>
    <name evidence="1" type="ORF">HPP92_016611</name>
</gene>
<comment type="caution">
    <text evidence="1">The sequence shown here is derived from an EMBL/GenBank/DDBJ whole genome shotgun (WGS) entry which is preliminary data.</text>
</comment>
<evidence type="ECO:0000313" key="1">
    <source>
        <dbReference type="EMBL" id="KAG0472065.1"/>
    </source>
</evidence>